<evidence type="ECO:0000313" key="7">
    <source>
        <dbReference type="Proteomes" id="UP000011131"/>
    </source>
</evidence>
<protein>
    <recommendedName>
        <fullName evidence="2">histidine kinase</fullName>
        <ecNumber evidence="2">2.7.13.3</ecNumber>
    </recommendedName>
</protein>
<dbReference type="PATRIC" id="fig|1278073.3.peg.4099"/>
<proteinExistence type="predicted"/>
<dbReference type="InterPro" id="IPR036890">
    <property type="entry name" value="HATPase_C_sf"/>
</dbReference>
<organism evidence="6 7">
    <name type="scientific">Myxococcus stipitatus (strain DSM 14675 / JCM 12634 / Mx s8)</name>
    <dbReference type="NCBI Taxonomy" id="1278073"/>
    <lineage>
        <taxon>Bacteria</taxon>
        <taxon>Pseudomonadati</taxon>
        <taxon>Myxococcota</taxon>
        <taxon>Myxococcia</taxon>
        <taxon>Myxococcales</taxon>
        <taxon>Cystobacterineae</taxon>
        <taxon>Myxococcaceae</taxon>
        <taxon>Myxococcus</taxon>
    </lineage>
</organism>
<dbReference type="SMART" id="SM00387">
    <property type="entry name" value="HATPase_c"/>
    <property type="match status" value="1"/>
</dbReference>
<evidence type="ECO:0000259" key="5">
    <source>
        <dbReference type="PROSITE" id="PS50109"/>
    </source>
</evidence>
<dbReference type="eggNOG" id="COG4191">
    <property type="taxonomic scope" value="Bacteria"/>
</dbReference>
<keyword evidence="6" id="KW-0418">Kinase</keyword>
<dbReference type="Pfam" id="PF02518">
    <property type="entry name" value="HATPase_c"/>
    <property type="match status" value="1"/>
</dbReference>
<dbReference type="Pfam" id="PF00512">
    <property type="entry name" value="HisKA"/>
    <property type="match status" value="1"/>
</dbReference>
<sequence>MIMSLLGLSWFNPNPSDLTRRARPGWRAIVVWVIFLLSPLPAGAQATRSTGKSVLLLTPEDMALPAMSMFVATLRSALWEAQDGPITLDVESLDLGWARGPVYTQALHTWYLAKYRERRPDALIAFRTDTIQLALELRQELWPDIPLIVLSEDGQLWNHTPRPERVAGLWLRYDWRATVELALRLLPDTRRLAFVNGSSPWEQAQQELLVRELQPLLAHRGLEFIDLSQLPLAQMLERARTLPDHTAVLTYTFMTDPSGRPFVGREIARMFLAASNRPSFALHDTVMGLGFIGGALVSYEAVGEQLGQLTARVLGGAREEFLQPLKPTSSDARLTVDARALRRWGIPRERVPAGVRLIFDEPTLWERYRWWLLGALTLSALQALVVGGLVVERRRRMRAQAELAERQRLEKLAEQEARRTLDQLAHMGRVAALGELAASLAHELNQPLAAILSNAQAARRLLDAPHTELAEVREALGDIISDDKRAGEVIHRMRALLKREEPRQELHSLNDLVGEVASLLANDMHLRGANLRLSLAPTLPGILGDGIQLQQVMLNLLINGLDAMTELPEGQRELRVGTASPGPGQVELSVQDSGGGIEPSRLARIFEPFYSTKDHGLGMGLSISRSIVEAHGGRLEAQSPPGQGALLRCVFPSVDPESAHVPTPRHALPRGR</sequence>
<feature type="transmembrane region" description="Helical" evidence="4">
    <location>
        <begin position="370"/>
        <end position="391"/>
    </location>
</feature>
<dbReference type="STRING" id="1278073.MYSTI_04027"/>
<dbReference type="KEGG" id="msd:MYSTI_04027"/>
<dbReference type="EC" id="2.7.13.3" evidence="2"/>
<dbReference type="CDD" id="cd00082">
    <property type="entry name" value="HisKA"/>
    <property type="match status" value="1"/>
</dbReference>
<dbReference type="EMBL" id="CP004025">
    <property type="protein sequence ID" value="AGC45328.1"/>
    <property type="molecule type" value="Genomic_DNA"/>
</dbReference>
<evidence type="ECO:0000256" key="3">
    <source>
        <dbReference type="ARBA" id="ARBA00022553"/>
    </source>
</evidence>
<keyword evidence="7" id="KW-1185">Reference proteome</keyword>
<dbReference type="HOGENOM" id="CLU_000445_89_20_7"/>
<name>L7UB97_MYXSD</name>
<dbReference type="InterPro" id="IPR003594">
    <property type="entry name" value="HATPase_dom"/>
</dbReference>
<evidence type="ECO:0000313" key="6">
    <source>
        <dbReference type="EMBL" id="AGC45328.1"/>
    </source>
</evidence>
<dbReference type="InterPro" id="IPR003661">
    <property type="entry name" value="HisK_dim/P_dom"/>
</dbReference>
<dbReference type="PROSITE" id="PS50109">
    <property type="entry name" value="HIS_KIN"/>
    <property type="match status" value="1"/>
</dbReference>
<dbReference type="PANTHER" id="PTHR43065">
    <property type="entry name" value="SENSOR HISTIDINE KINASE"/>
    <property type="match status" value="1"/>
</dbReference>
<dbReference type="Gene3D" id="1.10.287.130">
    <property type="match status" value="1"/>
</dbReference>
<feature type="domain" description="Histidine kinase" evidence="5">
    <location>
        <begin position="439"/>
        <end position="655"/>
    </location>
</feature>
<keyword evidence="4" id="KW-1133">Transmembrane helix</keyword>
<dbReference type="eggNOG" id="COG2984">
    <property type="taxonomic scope" value="Bacteria"/>
</dbReference>
<dbReference type="PANTHER" id="PTHR43065:SF42">
    <property type="entry name" value="TWO-COMPONENT SENSOR PPRA"/>
    <property type="match status" value="1"/>
</dbReference>
<gene>
    <name evidence="6" type="ordered locus">MYSTI_04027</name>
</gene>
<dbReference type="Gene3D" id="3.40.50.2300">
    <property type="match status" value="2"/>
</dbReference>
<comment type="catalytic activity">
    <reaction evidence="1">
        <text>ATP + protein L-histidine = ADP + protein N-phospho-L-histidine.</text>
        <dbReference type="EC" id="2.7.13.3"/>
    </reaction>
</comment>
<keyword evidence="6" id="KW-0808">Transferase</keyword>
<keyword evidence="4" id="KW-0472">Membrane</keyword>
<evidence type="ECO:0000256" key="4">
    <source>
        <dbReference type="SAM" id="Phobius"/>
    </source>
</evidence>
<dbReference type="PRINTS" id="PR00344">
    <property type="entry name" value="BCTRLSENSOR"/>
</dbReference>
<dbReference type="Gene3D" id="3.30.565.10">
    <property type="entry name" value="Histidine kinase-like ATPase, C-terminal domain"/>
    <property type="match status" value="1"/>
</dbReference>
<reference evidence="6 7" key="1">
    <citation type="journal article" date="2013" name="Genome Announc.">
        <title>Complete genome sequence of Myxococcus stipitatus strain DSM 14675, a fruiting myxobacterium.</title>
        <authorList>
            <person name="Huntley S."/>
            <person name="Kneip S."/>
            <person name="Treuner-Lange A."/>
            <person name="Sogaard-Andersen L."/>
        </authorList>
    </citation>
    <scope>NUCLEOTIDE SEQUENCE [LARGE SCALE GENOMIC DNA]</scope>
    <source>
        <strain evidence="7">DSM 14675 / JCM 12634 / Mx s8</strain>
    </source>
</reference>
<dbReference type="SUPFAM" id="SSF55874">
    <property type="entry name" value="ATPase domain of HSP90 chaperone/DNA topoisomerase II/histidine kinase"/>
    <property type="match status" value="1"/>
</dbReference>
<dbReference type="SUPFAM" id="SSF47384">
    <property type="entry name" value="Homodimeric domain of signal transducing histidine kinase"/>
    <property type="match status" value="1"/>
</dbReference>
<dbReference type="AlphaFoldDB" id="L7UB97"/>
<dbReference type="GO" id="GO:0000155">
    <property type="term" value="F:phosphorelay sensor kinase activity"/>
    <property type="evidence" value="ECO:0007669"/>
    <property type="project" value="InterPro"/>
</dbReference>
<dbReference type="InterPro" id="IPR005467">
    <property type="entry name" value="His_kinase_dom"/>
</dbReference>
<dbReference type="Proteomes" id="UP000011131">
    <property type="component" value="Chromosome"/>
</dbReference>
<keyword evidence="3" id="KW-0597">Phosphoprotein</keyword>
<evidence type="ECO:0000256" key="2">
    <source>
        <dbReference type="ARBA" id="ARBA00012438"/>
    </source>
</evidence>
<accession>L7UB97</accession>
<dbReference type="SMART" id="SM00388">
    <property type="entry name" value="HisKA"/>
    <property type="match status" value="1"/>
</dbReference>
<dbReference type="InterPro" id="IPR036097">
    <property type="entry name" value="HisK_dim/P_sf"/>
</dbReference>
<keyword evidence="4" id="KW-0812">Transmembrane</keyword>
<dbReference type="InterPro" id="IPR004358">
    <property type="entry name" value="Sig_transdc_His_kin-like_C"/>
</dbReference>
<evidence type="ECO:0000256" key="1">
    <source>
        <dbReference type="ARBA" id="ARBA00000085"/>
    </source>
</evidence>